<evidence type="ECO:0000313" key="2">
    <source>
        <dbReference type="Proteomes" id="UP000585638"/>
    </source>
</evidence>
<evidence type="ECO:0000313" key="1">
    <source>
        <dbReference type="EMBL" id="MBB5893602.1"/>
    </source>
</evidence>
<gene>
    <name evidence="1" type="ORF">BJ998_004798</name>
</gene>
<sequence length="38" mass="4222">MLVAKLWLPASWLVTDRNQGSSTPIYRVSSLTESEPTS</sequence>
<organism evidence="1 2">
    <name type="scientific">Kutzneria kofuensis</name>
    <dbReference type="NCBI Taxonomy" id="103725"/>
    <lineage>
        <taxon>Bacteria</taxon>
        <taxon>Bacillati</taxon>
        <taxon>Actinomycetota</taxon>
        <taxon>Actinomycetes</taxon>
        <taxon>Pseudonocardiales</taxon>
        <taxon>Pseudonocardiaceae</taxon>
        <taxon>Kutzneria</taxon>
    </lineage>
</organism>
<dbReference type="EMBL" id="JACHIR010000001">
    <property type="protein sequence ID" value="MBB5893602.1"/>
    <property type="molecule type" value="Genomic_DNA"/>
</dbReference>
<proteinExistence type="predicted"/>
<comment type="caution">
    <text evidence="1">The sequence shown here is derived from an EMBL/GenBank/DDBJ whole genome shotgun (WGS) entry which is preliminary data.</text>
</comment>
<keyword evidence="2" id="KW-1185">Reference proteome</keyword>
<dbReference type="Proteomes" id="UP000585638">
    <property type="component" value="Unassembled WGS sequence"/>
</dbReference>
<reference evidence="1 2" key="1">
    <citation type="submission" date="2020-08" db="EMBL/GenBank/DDBJ databases">
        <title>Sequencing the genomes of 1000 actinobacteria strains.</title>
        <authorList>
            <person name="Klenk H.-P."/>
        </authorList>
    </citation>
    <scope>NUCLEOTIDE SEQUENCE [LARGE SCALE GENOMIC DNA]</scope>
    <source>
        <strain evidence="1 2">DSM 43851</strain>
    </source>
</reference>
<dbReference type="AlphaFoldDB" id="A0A7W9NHI6"/>
<accession>A0A7W9NHI6</accession>
<name>A0A7W9NHI6_9PSEU</name>
<protein>
    <submittedName>
        <fullName evidence="1">Uncharacterized protein</fullName>
    </submittedName>
</protein>